<dbReference type="AlphaFoldDB" id="A0A0A8Y7N3"/>
<sequence length="84" mass="9094">MGGVPGRRLMRWLWPLGGGKPVGVANTSANSASSTPRKSCSVHACNCGLEGPGMPCQQTWWSRRQKDMVRRPKSHIIGPKVASH</sequence>
<reference evidence="1" key="2">
    <citation type="journal article" date="2015" name="Data Brief">
        <title>Shoot transcriptome of the giant reed, Arundo donax.</title>
        <authorList>
            <person name="Barrero R.A."/>
            <person name="Guerrero F.D."/>
            <person name="Moolhuijzen P."/>
            <person name="Goolsby J.A."/>
            <person name="Tidwell J."/>
            <person name="Bellgard S.E."/>
            <person name="Bellgard M.I."/>
        </authorList>
    </citation>
    <scope>NUCLEOTIDE SEQUENCE</scope>
    <source>
        <tissue evidence="1">Shoot tissue taken approximately 20 cm above the soil surface</tissue>
    </source>
</reference>
<accession>A0A0A8Y7N3</accession>
<evidence type="ECO:0000313" key="1">
    <source>
        <dbReference type="EMBL" id="JAD21173.1"/>
    </source>
</evidence>
<name>A0A0A8Y7N3_ARUDO</name>
<organism evidence="1">
    <name type="scientific">Arundo donax</name>
    <name type="common">Giant reed</name>
    <name type="synonym">Donax arundinaceus</name>
    <dbReference type="NCBI Taxonomy" id="35708"/>
    <lineage>
        <taxon>Eukaryota</taxon>
        <taxon>Viridiplantae</taxon>
        <taxon>Streptophyta</taxon>
        <taxon>Embryophyta</taxon>
        <taxon>Tracheophyta</taxon>
        <taxon>Spermatophyta</taxon>
        <taxon>Magnoliopsida</taxon>
        <taxon>Liliopsida</taxon>
        <taxon>Poales</taxon>
        <taxon>Poaceae</taxon>
        <taxon>PACMAD clade</taxon>
        <taxon>Arundinoideae</taxon>
        <taxon>Arundineae</taxon>
        <taxon>Arundo</taxon>
    </lineage>
</organism>
<dbReference type="EMBL" id="GBRH01276722">
    <property type="protein sequence ID" value="JAD21173.1"/>
    <property type="molecule type" value="Transcribed_RNA"/>
</dbReference>
<proteinExistence type="predicted"/>
<reference evidence="1" key="1">
    <citation type="submission" date="2014-09" db="EMBL/GenBank/DDBJ databases">
        <authorList>
            <person name="Magalhaes I.L.F."/>
            <person name="Oliveira U."/>
            <person name="Santos F.R."/>
            <person name="Vidigal T.H.D.A."/>
            <person name="Brescovit A.D."/>
            <person name="Santos A.J."/>
        </authorList>
    </citation>
    <scope>NUCLEOTIDE SEQUENCE</scope>
    <source>
        <tissue evidence="1">Shoot tissue taken approximately 20 cm above the soil surface</tissue>
    </source>
</reference>
<protein>
    <submittedName>
        <fullName evidence="1">Uncharacterized protein</fullName>
    </submittedName>
</protein>